<dbReference type="InterPro" id="IPR036389">
    <property type="entry name" value="RNase_III_sf"/>
</dbReference>
<reference evidence="10" key="1">
    <citation type="submission" date="2020-04" db="EMBL/GenBank/DDBJ databases">
        <authorList>
            <person name="Alioto T."/>
            <person name="Alioto T."/>
            <person name="Gomez Garrido J."/>
        </authorList>
    </citation>
    <scope>NUCLEOTIDE SEQUENCE</scope>
    <source>
        <strain evidence="10">A484AB</strain>
    </source>
</reference>
<dbReference type="GO" id="GO:0046872">
    <property type="term" value="F:metal ion binding"/>
    <property type="evidence" value="ECO:0007669"/>
    <property type="project" value="UniProtKB-KW"/>
</dbReference>
<dbReference type="SMART" id="SM00535">
    <property type="entry name" value="RIBOc"/>
    <property type="match status" value="2"/>
</dbReference>
<dbReference type="PROSITE" id="PS50142">
    <property type="entry name" value="RNASE_3_2"/>
    <property type="match status" value="2"/>
</dbReference>
<dbReference type="GO" id="GO:0004530">
    <property type="term" value="F:deoxyribonuclease I activity"/>
    <property type="evidence" value="ECO:0007669"/>
    <property type="project" value="TreeGrafter"/>
</dbReference>
<dbReference type="HAMAP" id="MF_00104">
    <property type="entry name" value="RNase_III"/>
    <property type="match status" value="1"/>
</dbReference>
<dbReference type="SUPFAM" id="SSF69065">
    <property type="entry name" value="RNase III domain-like"/>
    <property type="match status" value="2"/>
</dbReference>
<keyword evidence="11" id="KW-1185">Reference proteome</keyword>
<dbReference type="EMBL" id="CACRXK020023306">
    <property type="protein sequence ID" value="CAB4037637.1"/>
    <property type="molecule type" value="Genomic_DNA"/>
</dbReference>
<evidence type="ECO:0000256" key="6">
    <source>
        <dbReference type="ARBA" id="ARBA00022801"/>
    </source>
</evidence>
<evidence type="ECO:0000256" key="4">
    <source>
        <dbReference type="ARBA" id="ARBA00022723"/>
    </source>
</evidence>
<dbReference type="GO" id="GO:0031054">
    <property type="term" value="P:pre-miRNA processing"/>
    <property type="evidence" value="ECO:0007669"/>
    <property type="project" value="InterPro"/>
</dbReference>
<dbReference type="InterPro" id="IPR011907">
    <property type="entry name" value="RNase_III"/>
</dbReference>
<dbReference type="SUPFAM" id="SSF54768">
    <property type="entry name" value="dsRNA-binding domain-like"/>
    <property type="match status" value="1"/>
</dbReference>
<dbReference type="PROSITE" id="PS00517">
    <property type="entry name" value="RNASE_3_1"/>
    <property type="match status" value="1"/>
</dbReference>
<dbReference type="Pfam" id="PF20932">
    <property type="entry name" value="Dicer_dsRBD"/>
    <property type="match status" value="1"/>
</dbReference>
<proteinExistence type="inferred from homology"/>
<dbReference type="InterPro" id="IPR000999">
    <property type="entry name" value="RNase_III_dom"/>
</dbReference>
<protein>
    <submittedName>
        <fullName evidence="10">Endoribonuclease Dicer</fullName>
    </submittedName>
</protein>
<feature type="region of interest" description="Disordered" evidence="9">
    <location>
        <begin position="63"/>
        <end position="184"/>
    </location>
</feature>
<name>A0A6S7K0D5_PARCT</name>
<evidence type="ECO:0000256" key="8">
    <source>
        <dbReference type="ARBA" id="ARBA00022884"/>
    </source>
</evidence>
<dbReference type="AlphaFoldDB" id="A0A6S7K0D5"/>
<evidence type="ECO:0000256" key="3">
    <source>
        <dbReference type="ARBA" id="ARBA00022722"/>
    </source>
</evidence>
<evidence type="ECO:0000256" key="2">
    <source>
        <dbReference type="ARBA" id="ARBA00001946"/>
    </source>
</evidence>
<feature type="compositionally biased region" description="Gly residues" evidence="9">
    <location>
        <begin position="166"/>
        <end position="176"/>
    </location>
</feature>
<dbReference type="InterPro" id="IPR044441">
    <property type="entry name" value="DICER_DSRM"/>
</dbReference>
<dbReference type="Pfam" id="PF00636">
    <property type="entry name" value="Ribonuclease_3"/>
    <property type="match status" value="2"/>
</dbReference>
<gene>
    <name evidence="10" type="ORF">PACLA_8A060218</name>
</gene>
<dbReference type="OrthoDB" id="416741at2759"/>
<keyword evidence="4" id="KW-0479">Metal-binding</keyword>
<evidence type="ECO:0000256" key="1">
    <source>
        <dbReference type="ARBA" id="ARBA00001936"/>
    </source>
</evidence>
<feature type="compositionally biased region" description="Gly residues" evidence="9">
    <location>
        <begin position="137"/>
        <end position="155"/>
    </location>
</feature>
<dbReference type="PANTHER" id="PTHR14950:SF37">
    <property type="entry name" value="ENDORIBONUCLEASE DICER"/>
    <property type="match status" value="1"/>
</dbReference>
<dbReference type="GO" id="GO:0006309">
    <property type="term" value="P:apoptotic DNA fragmentation"/>
    <property type="evidence" value="ECO:0007669"/>
    <property type="project" value="TreeGrafter"/>
</dbReference>
<evidence type="ECO:0000313" key="11">
    <source>
        <dbReference type="Proteomes" id="UP001152795"/>
    </source>
</evidence>
<comment type="cofactor">
    <cofactor evidence="2">
        <name>Mg(2+)</name>
        <dbReference type="ChEBI" id="CHEBI:18420"/>
    </cofactor>
</comment>
<feature type="compositionally biased region" description="Gly residues" evidence="9">
    <location>
        <begin position="85"/>
        <end position="115"/>
    </location>
</feature>
<evidence type="ECO:0000256" key="5">
    <source>
        <dbReference type="ARBA" id="ARBA00022759"/>
    </source>
</evidence>
<evidence type="ECO:0000313" key="10">
    <source>
        <dbReference type="EMBL" id="CAB4037637.1"/>
    </source>
</evidence>
<evidence type="ECO:0000256" key="7">
    <source>
        <dbReference type="ARBA" id="ARBA00022842"/>
    </source>
</evidence>
<dbReference type="GO" id="GO:0030422">
    <property type="term" value="P:siRNA processing"/>
    <property type="evidence" value="ECO:0007669"/>
    <property type="project" value="InterPro"/>
</dbReference>
<dbReference type="Gene3D" id="3.30.160.20">
    <property type="match status" value="1"/>
</dbReference>
<dbReference type="GO" id="GO:0005737">
    <property type="term" value="C:cytoplasm"/>
    <property type="evidence" value="ECO:0007669"/>
    <property type="project" value="TreeGrafter"/>
</dbReference>
<comment type="cofactor">
    <cofactor evidence="1">
        <name>Mn(2+)</name>
        <dbReference type="ChEBI" id="CHEBI:29035"/>
    </cofactor>
</comment>
<organism evidence="10 11">
    <name type="scientific">Paramuricea clavata</name>
    <name type="common">Red gorgonian</name>
    <name type="synonym">Violescent sea-whip</name>
    <dbReference type="NCBI Taxonomy" id="317549"/>
    <lineage>
        <taxon>Eukaryota</taxon>
        <taxon>Metazoa</taxon>
        <taxon>Cnidaria</taxon>
        <taxon>Anthozoa</taxon>
        <taxon>Octocorallia</taxon>
        <taxon>Malacalcyonacea</taxon>
        <taxon>Plexauridae</taxon>
        <taxon>Paramuricea</taxon>
    </lineage>
</organism>
<evidence type="ECO:0000256" key="9">
    <source>
        <dbReference type="SAM" id="MobiDB-lite"/>
    </source>
</evidence>
<dbReference type="FunFam" id="1.10.1520.10:FF:000004">
    <property type="entry name" value="Endoribonuclease dicer-like 1"/>
    <property type="match status" value="1"/>
</dbReference>
<keyword evidence="8" id="KW-0694">RNA-binding</keyword>
<accession>A0A6S7K0D5</accession>
<keyword evidence="7" id="KW-0460">Magnesium</keyword>
<dbReference type="CDD" id="cd00593">
    <property type="entry name" value="RIBOc"/>
    <property type="match status" value="2"/>
</dbReference>
<keyword evidence="6" id="KW-0378">Hydrolase</keyword>
<dbReference type="GO" id="GO:0003723">
    <property type="term" value="F:RNA binding"/>
    <property type="evidence" value="ECO:0007669"/>
    <property type="project" value="UniProtKB-KW"/>
</dbReference>
<dbReference type="GO" id="GO:0005634">
    <property type="term" value="C:nucleus"/>
    <property type="evidence" value="ECO:0007669"/>
    <property type="project" value="TreeGrafter"/>
</dbReference>
<keyword evidence="5" id="KW-0255">Endonuclease</keyword>
<sequence>MHLIPELCSTLPLSASSWSLVRYLPTVVYRLEAILRAHEMKLRILFATGITRNARDLGGEETYANGKLESCGGVGERSSVVGEGFNDGGDGNDGGGGDDGVGGDSGGNDSSGGTGNYSDGNASIGYDGGDGNDDGNDGVGGDGDGGGNDSSGGTGNYSDGNASIGYDGGGDEGGSPNGNSDDVGPSISLILHALTAKSAGQQFHSEQLEVLGDACLKLELSLELFFTDPEKNEWTLSNYRKHFVSNYMLSTQGRRVGIPGYISITLPDISNTSLPPGFIFEPSQSVKASLNLYTHQVLGDKHVANTVEALIAATLVGCGRDVARRFLIWLGVAQYTSSELAVLYQHTLSAQTTGGHVNCVISEELERMPAKKEQQDGNPTPWYVKENLDNATMSKATFCEFRMSTNCVLQATEDYGNCHEAINEEPHYMNDHSQLVNPRSPCEENLNETINSGDRIKLHEQLGKELQTVNCTLLERKEREILKRLHVGGCNGISTAIDMKEKEICNHSQITEQKHYCKPRISGNLIDTKENSGISLKNSKLPKNKINFTSNKAVPSKSNHPTRPVPNFDHIERELGYSFKNKHLLLQALTHNSYPRFLSQISETYQKMEFVGDAILDYVVTLYLYENFPHLNHGDITDFRSGLVNNFTLAFLAVQKNLHQSLRYMSPPLLDVIGQFIKFLEEQELKQGASWKTSVDAFVVGASEVEESLVEVPKVLGDVFEAVVCAMYLDSGMDLELVWKIVLPMFMPFIDYYKDNIPRSPIRVLKESFPDSDKINFSLARLTLSRQYKSSVVIAGYGKFEAIGRTPKIAKASVARKALQHVMKERHNCKLK</sequence>
<comment type="caution">
    <text evidence="10">The sequence shown here is derived from an EMBL/GenBank/DDBJ whole genome shotgun (WGS) entry which is preliminary data.</text>
</comment>
<dbReference type="PANTHER" id="PTHR14950">
    <property type="entry name" value="DICER-RELATED"/>
    <property type="match status" value="1"/>
</dbReference>
<keyword evidence="3" id="KW-0540">Nuclease</keyword>
<dbReference type="GO" id="GO:0004525">
    <property type="term" value="F:ribonuclease III activity"/>
    <property type="evidence" value="ECO:0007669"/>
    <property type="project" value="InterPro"/>
</dbReference>
<dbReference type="GO" id="GO:0006364">
    <property type="term" value="P:rRNA processing"/>
    <property type="evidence" value="ECO:0007669"/>
    <property type="project" value="InterPro"/>
</dbReference>
<dbReference type="Gene3D" id="1.10.1520.10">
    <property type="entry name" value="Ribonuclease III domain"/>
    <property type="match status" value="2"/>
</dbReference>
<dbReference type="Proteomes" id="UP001152795">
    <property type="component" value="Unassembled WGS sequence"/>
</dbReference>